<feature type="repeat" description="WD" evidence="7">
    <location>
        <begin position="1967"/>
        <end position="2009"/>
    </location>
</feature>
<feature type="compositionally biased region" description="Basic and acidic residues" evidence="9">
    <location>
        <begin position="2310"/>
        <end position="2323"/>
    </location>
</feature>
<comment type="subcellular location">
    <subcellularLocation>
        <location evidence="1">Nucleus</location>
        <location evidence="1">Nucleolus</location>
    </subcellularLocation>
</comment>
<dbReference type="OMA" id="FAWMYLD"/>
<dbReference type="FunFam" id="2.130.10.10:FF:000928">
    <property type="entry name" value="DDB1-and CUL4-associated factor 13"/>
    <property type="match status" value="1"/>
</dbReference>
<dbReference type="PROSITE" id="PS50082">
    <property type="entry name" value="WD_REPEATS_2"/>
    <property type="match status" value="4"/>
</dbReference>
<dbReference type="Gene3D" id="2.30.30.190">
    <property type="entry name" value="CAP Gly-rich-like domain"/>
    <property type="match status" value="1"/>
</dbReference>
<dbReference type="SUPFAM" id="SSF50978">
    <property type="entry name" value="WD40 repeat-like"/>
    <property type="match status" value="1"/>
</dbReference>
<feature type="region of interest" description="Disordered" evidence="9">
    <location>
        <begin position="244"/>
        <end position="277"/>
    </location>
</feature>
<keyword evidence="5" id="KW-0539">Nucleus</keyword>
<name>G4ZHB1_PHYSP</name>
<dbReference type="KEGG" id="psoj:PHYSODRAFT_314636"/>
<feature type="region of interest" description="Disordered" evidence="9">
    <location>
        <begin position="2310"/>
        <end position="2351"/>
    </location>
</feature>
<evidence type="ECO:0000313" key="11">
    <source>
        <dbReference type="EMBL" id="EGZ17160.1"/>
    </source>
</evidence>
<organism evidence="11 12">
    <name type="scientific">Phytophthora sojae (strain P6497)</name>
    <name type="common">Soybean stem and root rot agent</name>
    <name type="synonym">Phytophthora megasperma f. sp. glycines</name>
    <dbReference type="NCBI Taxonomy" id="1094619"/>
    <lineage>
        <taxon>Eukaryota</taxon>
        <taxon>Sar</taxon>
        <taxon>Stramenopiles</taxon>
        <taxon>Oomycota</taxon>
        <taxon>Peronosporomycetes</taxon>
        <taxon>Peronosporales</taxon>
        <taxon>Peronosporaceae</taxon>
        <taxon>Phytophthora</taxon>
    </lineage>
</organism>
<dbReference type="InterPro" id="IPR036859">
    <property type="entry name" value="CAP-Gly_dom_sf"/>
</dbReference>
<comment type="similarity">
    <text evidence="2">Belongs to the WD repeat DCAF13/WDSOF1 family.</text>
</comment>
<dbReference type="PROSITE" id="PS50294">
    <property type="entry name" value="WD_REPEATS_REGION"/>
    <property type="match status" value="4"/>
</dbReference>
<dbReference type="CDD" id="cd00200">
    <property type="entry name" value="WD40"/>
    <property type="match status" value="1"/>
</dbReference>
<dbReference type="InterPro" id="IPR000938">
    <property type="entry name" value="CAP-Gly_domain"/>
</dbReference>
<dbReference type="Gene3D" id="3.40.50.720">
    <property type="entry name" value="NAD(P)-binding Rossmann-like Domain"/>
    <property type="match status" value="2"/>
</dbReference>
<feature type="region of interest" description="Disordered" evidence="9">
    <location>
        <begin position="78"/>
        <end position="145"/>
    </location>
</feature>
<evidence type="ECO:0000256" key="2">
    <source>
        <dbReference type="ARBA" id="ARBA00005649"/>
    </source>
</evidence>
<dbReference type="InterPro" id="IPR002347">
    <property type="entry name" value="SDR_fam"/>
</dbReference>
<protein>
    <recommendedName>
        <fullName evidence="10">CAP-Gly domain-containing protein</fullName>
    </recommendedName>
</protein>
<dbReference type="STRING" id="1094619.G4ZHB1"/>
<keyword evidence="6" id="KW-0687">Ribonucleoprotein</keyword>
<feature type="coiled-coil region" evidence="8">
    <location>
        <begin position="277"/>
        <end position="428"/>
    </location>
</feature>
<evidence type="ECO:0000256" key="3">
    <source>
        <dbReference type="ARBA" id="ARBA00022574"/>
    </source>
</evidence>
<dbReference type="InterPro" id="IPR015943">
    <property type="entry name" value="WD40/YVTN_repeat-like_dom_sf"/>
</dbReference>
<dbReference type="PRINTS" id="PR00081">
    <property type="entry name" value="GDHRDH"/>
</dbReference>
<dbReference type="GO" id="GO:0000462">
    <property type="term" value="P:maturation of SSU-rRNA from tricistronic rRNA transcript (SSU-rRNA, 5.8S rRNA, LSU-rRNA)"/>
    <property type="evidence" value="ECO:0007669"/>
    <property type="project" value="TreeGrafter"/>
</dbReference>
<evidence type="ECO:0000256" key="1">
    <source>
        <dbReference type="ARBA" id="ARBA00004604"/>
    </source>
</evidence>
<feature type="compositionally biased region" description="Acidic residues" evidence="9">
    <location>
        <begin position="247"/>
        <end position="272"/>
    </location>
</feature>
<evidence type="ECO:0000256" key="5">
    <source>
        <dbReference type="ARBA" id="ARBA00023242"/>
    </source>
</evidence>
<feature type="coiled-coil region" evidence="8">
    <location>
        <begin position="456"/>
        <end position="615"/>
    </location>
</feature>
<dbReference type="RefSeq" id="XP_009526218.1">
    <property type="nucleotide sequence ID" value="XM_009527923.1"/>
</dbReference>
<dbReference type="SUPFAM" id="SSF74924">
    <property type="entry name" value="Cap-Gly domain"/>
    <property type="match status" value="1"/>
</dbReference>
<gene>
    <name evidence="11" type="ORF">PHYSODRAFT_314636</name>
</gene>
<evidence type="ECO:0000259" key="10">
    <source>
        <dbReference type="PROSITE" id="PS50245"/>
    </source>
</evidence>
<dbReference type="Pfam" id="PF00106">
    <property type="entry name" value="adh_short"/>
    <property type="match status" value="2"/>
</dbReference>
<feature type="repeat" description="WD" evidence="7">
    <location>
        <begin position="2227"/>
        <end position="2268"/>
    </location>
</feature>
<dbReference type="GO" id="GO:0032040">
    <property type="term" value="C:small-subunit processome"/>
    <property type="evidence" value="ECO:0007669"/>
    <property type="project" value="TreeGrafter"/>
</dbReference>
<dbReference type="InterPro" id="IPR051733">
    <property type="entry name" value="WD_repeat_DCAF13/WDSOF1"/>
</dbReference>
<dbReference type="SMR" id="G4ZHB1"/>
<evidence type="ECO:0000313" key="12">
    <source>
        <dbReference type="Proteomes" id="UP000002640"/>
    </source>
</evidence>
<dbReference type="SMART" id="SM00320">
    <property type="entry name" value="WD40"/>
    <property type="match status" value="6"/>
</dbReference>
<feature type="compositionally biased region" description="Low complexity" evidence="9">
    <location>
        <begin position="1149"/>
        <end position="1159"/>
    </location>
</feature>
<evidence type="ECO:0000256" key="9">
    <source>
        <dbReference type="SAM" id="MobiDB-lite"/>
    </source>
</evidence>
<dbReference type="GeneID" id="20643748"/>
<keyword evidence="8" id="KW-0175">Coiled coil</keyword>
<feature type="compositionally biased region" description="Low complexity" evidence="9">
    <location>
        <begin position="104"/>
        <end position="145"/>
    </location>
</feature>
<keyword evidence="12" id="KW-1185">Reference proteome</keyword>
<sequence>MDLEVGARVAFGAGKSGIVRFVGETDFASGEWVGIELERPEGKNNGELNGRVYFTCAPNHGLFVKKSMVRAVLGSSSSSASGAAKAPLSRRLSGVGSGTARRLSGVGASSSIPAPSSTGSSSASSRLSTPRTRASMITPSSRSSISAAASAASASASRLSLERRTSGGSAASASASVSDDQLADARARISKLEEELEQKNRHVEQLRQSVSVMKEAAAANSEKIKLLEEQGQEQEKQIEELAAAGQEEQEQAQVDEDGDEKMEEDEVLEEQDALSPQEELAQQVELIREEAEEHVRSVRAELEDHIAELQAEHEEQLDELRLENATQASEIKALEAEVAQQKTRIAAFTAAEQKKAEEVAMAVAKSSSGARKVEALEKQLAELQDMIEMMTLEKETIEMDKEIAEEHAEELQQEVEKLKAAMALSATTGSDSEVSASSGDLADENRKLRAAVKTLHERASEEKADLSKKLRQAQRENAELVSLREEVEELTTKKNTLESEAEELKEMLDVANAYESMVEDLTEKNLTLGEKLAELETTVQSLESLREVDQEMEHQHTEYEAELRAEIDSQRLSLQELKQAALDQKTVLEDKERTIARFRDLAHSHREEIAQLKAKLRVESGAVESLKDTAHLALNQTMGLRALVAAAREHETEAAKQKIIAEQARLENSFLRAVVPNSIFSETDQKVLRVRLTLGRIAGKSDILLQHLKKDLDTVVQQPTSSPQEGEKDDGSVSIAGVSVEQLVLGDKLAAVSCQAKEDLFMLECHLTTEDEFSQGCSALDTSQTSALESVLDSALSAFSEGALFNGARGGGDVASLYDRLVQTSDEWHAGRVTQVSSSVGAESFSARCAVVKLRARKNVAKMAFSISAMVTFLRATKNLIASPEMPDDAQTAALRTDLLPVLDKCLGELLSVLNVAQLFYRRAEIDLAASDDDLDGLVAAGGETVTSIQSYAMEAQSLASALQSQLSQDGLLEHAKSAEELVQFTQQAIYDHTVAFKEKLALLFKLVCRGAFTDAVAPRTRNEHGDGANGRPQWRIRAQAIHQELVDASTLRSNLAEMTELCNALHQRIREFERADSQHRVVAQKLESQVLQLTESVAAMTSEKSQLEAQLAKEREQFDVALDESNKEKTLLNSLNRDLRKQLKRSSDAGSAAKAGNASAGGGKGSAMSAADADAFRRAFQQLHNELHTVRSTLAKERLEKLLGSSASASSRASQAAKPSDRLTKSLKEVATFSRQVKAQLSMPRLVDLKRAASPTGTSAHAQLLAEKLQQSRAQRDLAALRERVGAAMRKDGWGQDVTNAITRGESVFGWQPPEMERPPVLLGRVKLGDSGASNSQSVQLVLNRSEYSRTISADMGVGFSSTRRWDGSTITSQQGKLVIVTGANCGIGFETAKTLALRGAHVVLACRDESRGRQALESIRRALSREASDAVGEVELMLLDLAEGDSIRDFARAFRAKFDHLDLLINNAGVACPPQRHNSRGLESTFAINHLGHFYLTSLLWDLLRRSNPQARVVNVSSGLHHAAKLDFAMMGHTPGNSMSDYAESKMANVLFTYELQRRLQAAGVENVLSVVVHPGVCHTEIWNKYIRTKLAGWPFLQWLARWAIWLLPFLPQRIGALPTLYAATVESAAKALAAHGAHVILACRNEGRARRAEELIREELTKLPSDVVGSVEFMQVDVGDADTVREFARAFHDKFDHLDLLINNAGVSVPAQRHMPNGLEAHFAVNHVGHFYLTSLLLDSLRRSKGQARVVNVSSLAHYFAWMYLDFSTLGHTRGSLRDYLTSKMANLLFTYELQRRLQSAQVENVVAVAAHPGLTHSDIWNRYYRSTFPYWLAELFVWLVSWLPFMTSQMGALPILYAATVKSVKGGEYYGPNGFLHMRGYPALEAGAKGTPLLAPLYVPAMKVKTISRVEKDFTQEVQSDKLKVFRNYDPALHPFERPREYTRALNAVKLERLFAKPFIGALDGHCDGVTALATNPKSLVAFVSGAADGEVRVWDLPRRKCVWNVYGHRGFVRGLAVTPDGNTFYSCSEDKTVKQWALRVKDEDDDVPTALATFTSKEPFLGIDHHWSQNMFATCGSKVQVWDPSRSTPTHEFAWGADSINSVHFNPAEASLLASTGSDRNITLYDIRMASSMRKIVMEMRSNALAWNPMEPMNFTVANEDHNLYTFDMRKMNRAMMVHKDHVSAVMDVAYSPTGREFVAGSYDRTIRIFNVRSAKSREVYHTQRMQRIFSVKFSADANFVLSGSDDTNIRIWKAEASKKLSKMAPRERRKMEYNESLKERYQHLREISRISKHRHVPKAIKKAAEAKREASAREQKKMANRRAHAKEGAVPHTNIREKVVVREME</sequence>
<dbReference type="InterPro" id="IPR036291">
    <property type="entry name" value="NAD(P)-bd_dom_sf"/>
</dbReference>
<evidence type="ECO:0000256" key="8">
    <source>
        <dbReference type="SAM" id="Coils"/>
    </source>
</evidence>
<dbReference type="InterPro" id="IPR036322">
    <property type="entry name" value="WD40_repeat_dom_sf"/>
</dbReference>
<proteinExistence type="inferred from homology"/>
<dbReference type="InterPro" id="IPR007287">
    <property type="entry name" value="Sof1"/>
</dbReference>
<dbReference type="FunFam" id="2.130.10.10:FF:000132">
    <property type="entry name" value="DDB1- and CUL4-associated factor 13"/>
    <property type="match status" value="1"/>
</dbReference>
<feature type="repeat" description="WD" evidence="7">
    <location>
        <begin position="2010"/>
        <end position="2044"/>
    </location>
</feature>
<dbReference type="Pfam" id="PF00400">
    <property type="entry name" value="WD40"/>
    <property type="match status" value="4"/>
</dbReference>
<dbReference type="InParanoid" id="G4ZHB1"/>
<dbReference type="Pfam" id="PF01302">
    <property type="entry name" value="CAP_GLY"/>
    <property type="match status" value="1"/>
</dbReference>
<feature type="region of interest" description="Disordered" evidence="9">
    <location>
        <begin position="1144"/>
        <end position="1169"/>
    </location>
</feature>
<dbReference type="SUPFAM" id="SSF51735">
    <property type="entry name" value="NAD(P)-binding Rossmann-fold domains"/>
    <property type="match status" value="2"/>
</dbReference>
<keyword evidence="4" id="KW-0677">Repeat</keyword>
<feature type="coiled-coil region" evidence="8">
    <location>
        <begin position="1056"/>
        <end position="1143"/>
    </location>
</feature>
<feature type="domain" description="CAP-Gly" evidence="10">
    <location>
        <begin position="23"/>
        <end position="65"/>
    </location>
</feature>
<accession>G4ZHB1</accession>
<dbReference type="SMART" id="SM01052">
    <property type="entry name" value="CAP_GLY"/>
    <property type="match status" value="1"/>
</dbReference>
<dbReference type="EMBL" id="JH159154">
    <property type="protein sequence ID" value="EGZ17160.1"/>
    <property type="molecule type" value="Genomic_DNA"/>
</dbReference>
<dbReference type="PANTHER" id="PTHR22851:SF0">
    <property type="entry name" value="DDB1- AND CUL4-ASSOCIATED FACTOR 13"/>
    <property type="match status" value="1"/>
</dbReference>
<dbReference type="Proteomes" id="UP000002640">
    <property type="component" value="Unassembled WGS sequence"/>
</dbReference>
<feature type="repeat" description="WD" evidence="7">
    <location>
        <begin position="2184"/>
        <end position="2225"/>
    </location>
</feature>
<reference evidence="11 12" key="1">
    <citation type="journal article" date="2006" name="Science">
        <title>Phytophthora genome sequences uncover evolutionary origins and mechanisms of pathogenesis.</title>
        <authorList>
            <person name="Tyler B.M."/>
            <person name="Tripathy S."/>
            <person name="Zhang X."/>
            <person name="Dehal P."/>
            <person name="Jiang R.H."/>
            <person name="Aerts A."/>
            <person name="Arredondo F.D."/>
            <person name="Baxter L."/>
            <person name="Bensasson D."/>
            <person name="Beynon J.L."/>
            <person name="Chapman J."/>
            <person name="Damasceno C.M."/>
            <person name="Dorrance A.E."/>
            <person name="Dou D."/>
            <person name="Dickerman A.W."/>
            <person name="Dubchak I.L."/>
            <person name="Garbelotto M."/>
            <person name="Gijzen M."/>
            <person name="Gordon S.G."/>
            <person name="Govers F."/>
            <person name="Grunwald N.J."/>
            <person name="Huang W."/>
            <person name="Ivors K.L."/>
            <person name="Jones R.W."/>
            <person name="Kamoun S."/>
            <person name="Krampis K."/>
            <person name="Lamour K.H."/>
            <person name="Lee M.K."/>
            <person name="McDonald W.H."/>
            <person name="Medina M."/>
            <person name="Meijer H.J."/>
            <person name="Nordberg E.K."/>
            <person name="Maclean D.J."/>
            <person name="Ospina-Giraldo M.D."/>
            <person name="Morris P.F."/>
            <person name="Phuntumart V."/>
            <person name="Putnam N.H."/>
            <person name="Rash S."/>
            <person name="Rose J.K."/>
            <person name="Sakihama Y."/>
            <person name="Salamov A.A."/>
            <person name="Savidor A."/>
            <person name="Scheuring C.F."/>
            <person name="Smith B.M."/>
            <person name="Sobral B.W."/>
            <person name="Terry A."/>
            <person name="Torto-Alalibo T.A."/>
            <person name="Win J."/>
            <person name="Xu Z."/>
            <person name="Zhang H."/>
            <person name="Grigoriev I.V."/>
            <person name="Rokhsar D.S."/>
            <person name="Boore J.L."/>
        </authorList>
    </citation>
    <scope>NUCLEOTIDE SEQUENCE [LARGE SCALE GENOMIC DNA]</scope>
    <source>
        <strain evidence="11 12">P6497</strain>
    </source>
</reference>
<dbReference type="PANTHER" id="PTHR22851">
    <property type="entry name" value="U3 SMALL NUCLEOLAR RNA U3 SNORNA ASSOCIATED PROTEIN"/>
    <property type="match status" value="1"/>
</dbReference>
<dbReference type="Gene3D" id="2.130.10.10">
    <property type="entry name" value="YVTN repeat-like/Quinoprotein amine dehydrogenase"/>
    <property type="match status" value="2"/>
</dbReference>
<feature type="compositionally biased region" description="Basic and acidic residues" evidence="9">
    <location>
        <begin position="2331"/>
        <end position="2351"/>
    </location>
</feature>
<dbReference type="Pfam" id="PF04158">
    <property type="entry name" value="Sof1"/>
    <property type="match status" value="1"/>
</dbReference>
<dbReference type="PROSITE" id="PS50245">
    <property type="entry name" value="CAP_GLY_2"/>
    <property type="match status" value="1"/>
</dbReference>
<keyword evidence="3 7" id="KW-0853">WD repeat</keyword>
<dbReference type="InterPro" id="IPR001680">
    <property type="entry name" value="WD40_rpt"/>
</dbReference>
<evidence type="ECO:0000256" key="4">
    <source>
        <dbReference type="ARBA" id="ARBA00022737"/>
    </source>
</evidence>
<evidence type="ECO:0000256" key="7">
    <source>
        <dbReference type="PROSITE-ProRule" id="PRU00221"/>
    </source>
</evidence>
<evidence type="ECO:0000256" key="6">
    <source>
        <dbReference type="ARBA" id="ARBA00023274"/>
    </source>
</evidence>